<dbReference type="RefSeq" id="WP_160329590.1">
    <property type="nucleotide sequence ID" value="NZ_JAJA02000001.1"/>
</dbReference>
<evidence type="ECO:0000313" key="2">
    <source>
        <dbReference type="EMBL" id="KWS03744.1"/>
    </source>
</evidence>
<comment type="caution">
    <text evidence="2">The sequence shown here is derived from an EMBL/GenBank/DDBJ whole genome shotgun (WGS) entry which is preliminary data.</text>
</comment>
<dbReference type="AlphaFoldDB" id="A0A108U725"/>
<reference evidence="2 3" key="1">
    <citation type="journal article" date="2014" name="Genome Announc.">
        <title>Draft Genome Sequence of Lysobacter capsici AZ78, a Bacterium Antagonistic to Plant-Pathogenic Oomycetes.</title>
        <authorList>
            <person name="Puopolo G."/>
            <person name="Sonego P."/>
            <person name="Engelen K."/>
            <person name="Pertot I."/>
        </authorList>
    </citation>
    <scope>NUCLEOTIDE SEQUENCE [LARGE SCALE GENOMIC DNA]</scope>
    <source>
        <strain evidence="2 3">AZ78</strain>
    </source>
</reference>
<dbReference type="Proteomes" id="UP000023435">
    <property type="component" value="Unassembled WGS sequence"/>
</dbReference>
<sequence>MCSTPKAKPTPTPDLLITRRDGEASNQAAAKRKKGDLRLDLNSPQQYAGLTIPRG</sequence>
<feature type="region of interest" description="Disordered" evidence="1">
    <location>
        <begin position="1"/>
        <end position="42"/>
    </location>
</feature>
<organism evidence="2 3">
    <name type="scientific">Lysobacter capsici AZ78</name>
    <dbReference type="NCBI Taxonomy" id="1444315"/>
    <lineage>
        <taxon>Bacteria</taxon>
        <taxon>Pseudomonadati</taxon>
        <taxon>Pseudomonadota</taxon>
        <taxon>Gammaproteobacteria</taxon>
        <taxon>Lysobacterales</taxon>
        <taxon>Lysobacteraceae</taxon>
        <taxon>Lysobacter</taxon>
    </lineage>
</organism>
<gene>
    <name evidence="2" type="ORF">AZ78_1293</name>
</gene>
<name>A0A108U725_9GAMM</name>
<keyword evidence="3" id="KW-1185">Reference proteome</keyword>
<evidence type="ECO:0000256" key="1">
    <source>
        <dbReference type="SAM" id="MobiDB-lite"/>
    </source>
</evidence>
<evidence type="ECO:0000313" key="3">
    <source>
        <dbReference type="Proteomes" id="UP000023435"/>
    </source>
</evidence>
<accession>A0A108U725</accession>
<protein>
    <submittedName>
        <fullName evidence="2">Uncharacterized protein</fullName>
    </submittedName>
</protein>
<proteinExistence type="predicted"/>
<dbReference type="EMBL" id="JAJA02000001">
    <property type="protein sequence ID" value="KWS03744.1"/>
    <property type="molecule type" value="Genomic_DNA"/>
</dbReference>